<evidence type="ECO:0000313" key="1">
    <source>
        <dbReference type="EMBL" id="KIX01050.1"/>
    </source>
</evidence>
<dbReference type="HOGENOM" id="CLU_2623328_0_0_1"/>
<gene>
    <name evidence="1" type="ORF">Z518_10116</name>
</gene>
<keyword evidence="2" id="KW-1185">Reference proteome</keyword>
<dbReference type="RefSeq" id="XP_013268186.1">
    <property type="nucleotide sequence ID" value="XM_013412732.1"/>
</dbReference>
<proteinExistence type="predicted"/>
<organism evidence="1 2">
    <name type="scientific">Rhinocladiella mackenziei CBS 650.93</name>
    <dbReference type="NCBI Taxonomy" id="1442369"/>
    <lineage>
        <taxon>Eukaryota</taxon>
        <taxon>Fungi</taxon>
        <taxon>Dikarya</taxon>
        <taxon>Ascomycota</taxon>
        <taxon>Pezizomycotina</taxon>
        <taxon>Eurotiomycetes</taxon>
        <taxon>Chaetothyriomycetidae</taxon>
        <taxon>Chaetothyriales</taxon>
        <taxon>Herpotrichiellaceae</taxon>
        <taxon>Rhinocladiella</taxon>
    </lineage>
</organism>
<accession>A0A0D2IWR4</accession>
<dbReference type="AlphaFoldDB" id="A0A0D2IWR4"/>
<dbReference type="Proteomes" id="UP000053617">
    <property type="component" value="Unassembled WGS sequence"/>
</dbReference>
<dbReference type="VEuPathDB" id="FungiDB:Z518_10116"/>
<name>A0A0D2IWR4_9EURO</name>
<dbReference type="GeneID" id="25298187"/>
<sequence length="78" mass="8394">MPSIISIAIKSAIPKALASLTAQNTCATDFYKTSTSSAATMDMNGLRVTEFALFGILSAQPVPEEHIPTTFREVVRPH</sequence>
<dbReference type="EMBL" id="KN847482">
    <property type="protein sequence ID" value="KIX01050.1"/>
    <property type="molecule type" value="Genomic_DNA"/>
</dbReference>
<reference evidence="1 2" key="1">
    <citation type="submission" date="2015-01" db="EMBL/GenBank/DDBJ databases">
        <title>The Genome Sequence of Rhinocladiella mackenzie CBS 650.93.</title>
        <authorList>
            <consortium name="The Broad Institute Genomics Platform"/>
            <person name="Cuomo C."/>
            <person name="de Hoog S."/>
            <person name="Gorbushina A."/>
            <person name="Stielow B."/>
            <person name="Teixiera M."/>
            <person name="Abouelleil A."/>
            <person name="Chapman S.B."/>
            <person name="Priest M."/>
            <person name="Young S.K."/>
            <person name="Wortman J."/>
            <person name="Nusbaum C."/>
            <person name="Birren B."/>
        </authorList>
    </citation>
    <scope>NUCLEOTIDE SEQUENCE [LARGE SCALE GENOMIC DNA]</scope>
    <source>
        <strain evidence="1 2">CBS 650.93</strain>
    </source>
</reference>
<evidence type="ECO:0000313" key="2">
    <source>
        <dbReference type="Proteomes" id="UP000053617"/>
    </source>
</evidence>
<protein>
    <submittedName>
        <fullName evidence="1">Rhinocladiella mackenziei CBS 650.93 unplaced genomic scaffold supercont1.8, whole genome shotgun sequence</fullName>
    </submittedName>
</protein>